<dbReference type="InterPro" id="IPR024240">
    <property type="entry name" value="NAGLU_N"/>
</dbReference>
<feature type="compositionally biased region" description="Polar residues" evidence="2">
    <location>
        <begin position="392"/>
        <end position="406"/>
    </location>
</feature>
<dbReference type="Gene3D" id="3.30.379.10">
    <property type="entry name" value="Chitobiase/beta-hexosaminidase domain 2-like"/>
    <property type="match status" value="1"/>
</dbReference>
<protein>
    <submittedName>
        <fullName evidence="6">Putative alpha-N-acetylglucosaminidase</fullName>
    </submittedName>
</protein>
<dbReference type="Pfam" id="PF05089">
    <property type="entry name" value="NAGLU"/>
    <property type="match status" value="1"/>
</dbReference>
<dbReference type="EMBL" id="KV784354">
    <property type="protein sequence ID" value="OEU20704.1"/>
    <property type="molecule type" value="Genomic_DNA"/>
</dbReference>
<accession>A0A1E7FRF9</accession>
<organism evidence="6 7">
    <name type="scientific">Fragilariopsis cylindrus CCMP1102</name>
    <dbReference type="NCBI Taxonomy" id="635003"/>
    <lineage>
        <taxon>Eukaryota</taxon>
        <taxon>Sar</taxon>
        <taxon>Stramenopiles</taxon>
        <taxon>Ochrophyta</taxon>
        <taxon>Bacillariophyta</taxon>
        <taxon>Bacillariophyceae</taxon>
        <taxon>Bacillariophycidae</taxon>
        <taxon>Bacillariales</taxon>
        <taxon>Bacillariaceae</taxon>
        <taxon>Fragilariopsis</taxon>
    </lineage>
</organism>
<evidence type="ECO:0000313" key="6">
    <source>
        <dbReference type="EMBL" id="OEU20704.1"/>
    </source>
</evidence>
<evidence type="ECO:0000259" key="3">
    <source>
        <dbReference type="Pfam" id="PF05089"/>
    </source>
</evidence>
<name>A0A1E7FRF9_9STRA</name>
<dbReference type="GO" id="GO:0016787">
    <property type="term" value="F:hydrolase activity"/>
    <property type="evidence" value="ECO:0007669"/>
    <property type="project" value="UniProtKB-KW"/>
</dbReference>
<dbReference type="InterPro" id="IPR007781">
    <property type="entry name" value="NAGLU"/>
</dbReference>
<feature type="domain" description="Alpha-N-acetylglucosaminidase N-terminal" evidence="4">
    <location>
        <begin position="75"/>
        <end position="194"/>
    </location>
</feature>
<proteinExistence type="predicted"/>
<dbReference type="PANTHER" id="PTHR12872">
    <property type="entry name" value="ALPHA-N-ACETYLGLUCOSAMINIDASE"/>
    <property type="match status" value="1"/>
</dbReference>
<feature type="region of interest" description="Disordered" evidence="2">
    <location>
        <begin position="41"/>
        <end position="69"/>
    </location>
</feature>
<dbReference type="Pfam" id="PF12971">
    <property type="entry name" value="NAGLU_N"/>
    <property type="match status" value="1"/>
</dbReference>
<dbReference type="InterPro" id="IPR024732">
    <property type="entry name" value="NAGLU_C"/>
</dbReference>
<dbReference type="KEGG" id="fcy:FRACYDRAFT_234336"/>
<reference evidence="6 7" key="1">
    <citation type="submission" date="2016-09" db="EMBL/GenBank/DDBJ databases">
        <title>Extensive genetic diversity and differential bi-allelic expression allows diatom success in the polar Southern Ocean.</title>
        <authorList>
            <consortium name="DOE Joint Genome Institute"/>
            <person name="Mock T."/>
            <person name="Otillar R.P."/>
            <person name="Strauss J."/>
            <person name="Dupont C."/>
            <person name="Frickenhaus S."/>
            <person name="Maumus F."/>
            <person name="Mcmullan M."/>
            <person name="Sanges R."/>
            <person name="Schmutz J."/>
            <person name="Toseland A."/>
            <person name="Valas R."/>
            <person name="Veluchamy A."/>
            <person name="Ward B.J."/>
            <person name="Allen A."/>
            <person name="Barry K."/>
            <person name="Falciatore A."/>
            <person name="Ferrante M."/>
            <person name="Fortunato A.E."/>
            <person name="Gloeckner G."/>
            <person name="Gruber A."/>
            <person name="Hipkin R."/>
            <person name="Janech M."/>
            <person name="Kroth P."/>
            <person name="Leese F."/>
            <person name="Lindquist E."/>
            <person name="Lyon B.R."/>
            <person name="Martin J."/>
            <person name="Mayer C."/>
            <person name="Parker M."/>
            <person name="Quesneville H."/>
            <person name="Raymond J."/>
            <person name="Uhlig C."/>
            <person name="Valentin K.U."/>
            <person name="Worden A.Z."/>
            <person name="Armbrust E.V."/>
            <person name="Bowler C."/>
            <person name="Green B."/>
            <person name="Moulton V."/>
            <person name="Van Oosterhout C."/>
            <person name="Grigoriev I."/>
        </authorList>
    </citation>
    <scope>NUCLEOTIDE SEQUENCE [LARGE SCALE GENOMIC DNA]</scope>
    <source>
        <strain evidence="6 7">CCMP1102</strain>
    </source>
</reference>
<dbReference type="Gene3D" id="3.20.20.80">
    <property type="entry name" value="Glycosidases"/>
    <property type="match status" value="1"/>
</dbReference>
<evidence type="ECO:0000256" key="2">
    <source>
        <dbReference type="SAM" id="MobiDB-lite"/>
    </source>
</evidence>
<dbReference type="InParanoid" id="A0A1E7FRF9"/>
<dbReference type="OrthoDB" id="64736at2759"/>
<dbReference type="InterPro" id="IPR024733">
    <property type="entry name" value="NAGLU_tim-barrel"/>
</dbReference>
<dbReference type="InterPro" id="IPR029018">
    <property type="entry name" value="Hex-like_dom2"/>
</dbReference>
<evidence type="ECO:0000259" key="4">
    <source>
        <dbReference type="Pfam" id="PF12971"/>
    </source>
</evidence>
<feature type="domain" description="Alpha-N-acetylglucosaminidase C-terminal" evidence="5">
    <location>
        <begin position="585"/>
        <end position="859"/>
    </location>
</feature>
<evidence type="ECO:0000259" key="5">
    <source>
        <dbReference type="Pfam" id="PF12972"/>
    </source>
</evidence>
<dbReference type="Pfam" id="PF12972">
    <property type="entry name" value="NAGLU_C"/>
    <property type="match status" value="1"/>
</dbReference>
<feature type="domain" description="Alpha-N-acetylglucosaminidase tim-barrel" evidence="3">
    <location>
        <begin position="209"/>
        <end position="569"/>
    </location>
</feature>
<keyword evidence="7" id="KW-1185">Reference proteome</keyword>
<evidence type="ECO:0000256" key="1">
    <source>
        <dbReference type="ARBA" id="ARBA00022801"/>
    </source>
</evidence>
<keyword evidence="1" id="KW-0378">Hydrolase</keyword>
<dbReference type="PANTHER" id="PTHR12872:SF1">
    <property type="entry name" value="ALPHA-N-ACETYLGLUCOSAMINIDASE"/>
    <property type="match status" value="1"/>
</dbReference>
<dbReference type="Proteomes" id="UP000095751">
    <property type="component" value="Unassembled WGS sequence"/>
</dbReference>
<dbReference type="AlphaFoldDB" id="A0A1E7FRF9"/>
<gene>
    <name evidence="6" type="primary">ANAG1</name>
    <name evidence="6" type="ORF">FRACYDRAFT_234336</name>
</gene>
<feature type="region of interest" description="Disordered" evidence="2">
    <location>
        <begin position="392"/>
        <end position="422"/>
    </location>
</feature>
<sequence length="900" mass="101739">MAETGKKTVLRLLLQSFILLVLLGIRGNYIRARNIESRSKSIGDIDDSGDGGDGGDISSDIDSSPKSTDKGTVNAIYSLIDRVLKNHPTAKDSIRLRIVADDDGINNEDEDEESFLLQNPQRGRREWYRLEQQHNVISNRSNSTETIIIITGTSHSELTAGLGYYFKEYCNFTIEWSTGGRAGGSHTVLPDVWPVSLGHDKKAITRHRTTKWSYSLVWYDWSAWQNLIDSFALRGINMILALTGQEEIQHRVFSELGLDDHDIRSWFNGPAFLTWSRGQNEYGNSIAGPLPRSFMKSQWSLQREYILPRLRSLGMVGVLPAFQGNVPIQLKALYNDSNITAHGDTGWLDSVDPLFLRIANLWMSQLIEDFGTDHYYQLDGYFNGGVPPWRSNSQYGSQNSTATQRRASIEDSKTNSGTKSLSTIPHDESWYRRGQAAYAGLNNTDPNAHWMYQGFAFVGWDTNEQASYLKGFVDSAPLGKFIVVDMGYSPEGEWQKWQNASFFGAPFIWSKLHNFGDTNGMRGDLNHLNEAFPYQALEAQSSIIGIGATPEGIDQNPIYYEFLFEQNFRSAPVKNLNTHLIKLNHKRYGLKEPNKSIYRAWELLLNSSYAQDFNVQDLTAVAHLNPRPSSTLFESDRITPKPVLCDIFHAWTSFIQAADNVHLSTQPFLYDLVNVGREVLAQLTTPMALNFSDARSVNSMDREELIRTGGLYITLLEDLDRLLGTNVGFLLDPWLESARRLAQKDASGGTQHDCFSSILSNRNLHHVDDGCCQRFYEWNAKCQITTWNPTKFGANQVPDGPVDYAAKHWSGLVKGYYAKRAKILLHQALQDQQNGQPLNSTSVQREFAAHAYEWTTSVSNEVVHHLAPFHLFPDQRSVLIKTLATSKEMLSKYSHWFDTC</sequence>
<evidence type="ECO:0000313" key="7">
    <source>
        <dbReference type="Proteomes" id="UP000095751"/>
    </source>
</evidence>
<dbReference type="Gene3D" id="1.20.120.670">
    <property type="entry name" value="N-acetyl-b-d-glucoasminidase"/>
    <property type="match status" value="1"/>
</dbReference>